<dbReference type="AlphaFoldDB" id="A0A328C215"/>
<dbReference type="PROSITE" id="PS51257">
    <property type="entry name" value="PROKAR_LIPOPROTEIN"/>
    <property type="match status" value="1"/>
</dbReference>
<gene>
    <name evidence="3" type="ORF">DL240_16530</name>
</gene>
<evidence type="ECO:0000313" key="3">
    <source>
        <dbReference type="EMBL" id="RAL20637.1"/>
    </source>
</evidence>
<organism evidence="3 4">
    <name type="scientific">Lujinxingia litoralis</name>
    <dbReference type="NCBI Taxonomy" id="2211119"/>
    <lineage>
        <taxon>Bacteria</taxon>
        <taxon>Deltaproteobacteria</taxon>
        <taxon>Bradymonadales</taxon>
        <taxon>Lujinxingiaceae</taxon>
        <taxon>Lujinxingia</taxon>
    </lineage>
</organism>
<feature type="chain" id="PRO_5016282867" description="Dickkopf N-terminal cysteine-rich domain-containing protein" evidence="2">
    <location>
        <begin position="21"/>
        <end position="184"/>
    </location>
</feature>
<evidence type="ECO:0000256" key="2">
    <source>
        <dbReference type="SAM" id="SignalP"/>
    </source>
</evidence>
<proteinExistence type="predicted"/>
<keyword evidence="2" id="KW-0732">Signal</keyword>
<accession>A0A328C215</accession>
<reference evidence="3 4" key="1">
    <citation type="submission" date="2018-05" db="EMBL/GenBank/DDBJ databases">
        <title>Lujinxingia marina gen. nov. sp. nov., a new facultative anaerobic member of the class Deltaproteobacteria, and proposal of Lujinxingaceae fam. nov.</title>
        <authorList>
            <person name="Li C.-M."/>
        </authorList>
    </citation>
    <scope>NUCLEOTIDE SEQUENCE [LARGE SCALE GENOMIC DNA]</scope>
    <source>
        <strain evidence="3 4">B210</strain>
    </source>
</reference>
<keyword evidence="4" id="KW-1185">Reference proteome</keyword>
<evidence type="ECO:0000313" key="4">
    <source>
        <dbReference type="Proteomes" id="UP000249169"/>
    </source>
</evidence>
<dbReference type="Proteomes" id="UP000249169">
    <property type="component" value="Unassembled WGS sequence"/>
</dbReference>
<evidence type="ECO:0008006" key="5">
    <source>
        <dbReference type="Google" id="ProtNLM"/>
    </source>
</evidence>
<feature type="region of interest" description="Disordered" evidence="1">
    <location>
        <begin position="29"/>
        <end position="59"/>
    </location>
</feature>
<dbReference type="EMBL" id="QHKO01000009">
    <property type="protein sequence ID" value="RAL20637.1"/>
    <property type="molecule type" value="Genomic_DNA"/>
</dbReference>
<name>A0A328C215_9DELT</name>
<comment type="caution">
    <text evidence="3">The sequence shown here is derived from an EMBL/GenBank/DDBJ whole genome shotgun (WGS) entry which is preliminary data.</text>
</comment>
<sequence>MKNLITFAMLTIALTSTTLACKSDASTTTKSAETTAEQSALAGETAPPEKAAPPEEAAPPEVAVTDETLGALNDPAMATMDCAELNAPACASNNDCDSDRVCFTSDDAPDAARCCVPGTRGSRQVGELCDEGVGSLQCASGICLWQSTIEGHRRVCSLPCTADADCPEVLPTCILGVCNSPTGD</sequence>
<dbReference type="OrthoDB" id="5526378at2"/>
<feature type="compositionally biased region" description="Low complexity" evidence="1">
    <location>
        <begin position="29"/>
        <end position="49"/>
    </location>
</feature>
<dbReference type="RefSeq" id="WP_111731003.1">
    <property type="nucleotide sequence ID" value="NZ_QHKO01000009.1"/>
</dbReference>
<evidence type="ECO:0000256" key="1">
    <source>
        <dbReference type="SAM" id="MobiDB-lite"/>
    </source>
</evidence>
<feature type="signal peptide" evidence="2">
    <location>
        <begin position="1"/>
        <end position="20"/>
    </location>
</feature>
<protein>
    <recommendedName>
        <fullName evidence="5">Dickkopf N-terminal cysteine-rich domain-containing protein</fullName>
    </recommendedName>
</protein>